<feature type="compositionally biased region" description="Low complexity" evidence="1">
    <location>
        <begin position="7"/>
        <end position="18"/>
    </location>
</feature>
<gene>
    <name evidence="2" type="ORF">PoMZ_10552</name>
</gene>
<dbReference type="Proteomes" id="UP000294847">
    <property type="component" value="Chromosome 1"/>
</dbReference>
<reference evidence="2 3" key="1">
    <citation type="journal article" date="2019" name="Mol. Biol. Evol.">
        <title>Blast fungal genomes show frequent chromosomal changes, gene gains and losses, and effector gene turnover.</title>
        <authorList>
            <person name="Gomez Luciano L.B."/>
            <person name="Jason Tsai I."/>
            <person name="Chuma I."/>
            <person name="Tosa Y."/>
            <person name="Chen Y.H."/>
            <person name="Li J.Y."/>
            <person name="Li M.Y."/>
            <person name="Jade Lu M.Y."/>
            <person name="Nakayashiki H."/>
            <person name="Li W.H."/>
        </authorList>
    </citation>
    <scope>NUCLEOTIDE SEQUENCE [LARGE SCALE GENOMIC DNA]</scope>
    <source>
        <strain evidence="2">MZ5-1-6</strain>
    </source>
</reference>
<feature type="region of interest" description="Disordered" evidence="1">
    <location>
        <begin position="281"/>
        <end position="309"/>
    </location>
</feature>
<protein>
    <submittedName>
        <fullName evidence="2">Uncharacterized protein</fullName>
    </submittedName>
</protein>
<dbReference type="VEuPathDB" id="FungiDB:M_BR32_EuGene_00118221"/>
<proteinExistence type="predicted"/>
<dbReference type="AlphaFoldDB" id="A0A4P7N0I6"/>
<sequence length="326" mass="35994">MAAKGLSSSRWASARSSSVPATRTSSYPPPPPDSLHPVAVDTPIKSPPPPLSPLPALNSGIQVPNPKTSSVISLTVSQKEAPRAESELSRYLRIVRRMKWKLPFLAQGYQQATDATSAEFADADMMFKLDFFEYYMLLERALVHLQAVFNIVITGKHNESSSSSSNGTGPYKHRYHANVLEALDSTDNPLHGALGKGDVRRALGRAKDLRNRWKNADDANRDPATNLPLESYDLENILTTIYGGLDQACIVATNYVNELKAIAAAAARASAAAYPKFSWADEMETPTPGREDRPPPFEEWPAQEKSKTDEEAEWQFMFDAMDWQAI</sequence>
<dbReference type="EMBL" id="CP034204">
    <property type="protein sequence ID" value="QBZ54842.1"/>
    <property type="molecule type" value="Genomic_DNA"/>
</dbReference>
<name>A0A4P7N0I6_PYROR</name>
<accession>A0A4P7N0I6</accession>
<evidence type="ECO:0000256" key="1">
    <source>
        <dbReference type="SAM" id="MobiDB-lite"/>
    </source>
</evidence>
<organism evidence="2 3">
    <name type="scientific">Pyricularia oryzae</name>
    <name type="common">Rice blast fungus</name>
    <name type="synonym">Magnaporthe oryzae</name>
    <dbReference type="NCBI Taxonomy" id="318829"/>
    <lineage>
        <taxon>Eukaryota</taxon>
        <taxon>Fungi</taxon>
        <taxon>Dikarya</taxon>
        <taxon>Ascomycota</taxon>
        <taxon>Pezizomycotina</taxon>
        <taxon>Sordariomycetes</taxon>
        <taxon>Sordariomycetidae</taxon>
        <taxon>Magnaporthales</taxon>
        <taxon>Pyriculariaceae</taxon>
        <taxon>Pyricularia</taxon>
    </lineage>
</organism>
<evidence type="ECO:0000313" key="2">
    <source>
        <dbReference type="EMBL" id="QBZ54842.1"/>
    </source>
</evidence>
<feature type="region of interest" description="Disordered" evidence="1">
    <location>
        <begin position="1"/>
        <end position="60"/>
    </location>
</feature>
<evidence type="ECO:0000313" key="3">
    <source>
        <dbReference type="Proteomes" id="UP000294847"/>
    </source>
</evidence>
<feature type="compositionally biased region" description="Basic and acidic residues" evidence="1">
    <location>
        <begin position="289"/>
        <end position="309"/>
    </location>
</feature>